<dbReference type="Gene3D" id="3.80.10.10">
    <property type="entry name" value="Ribonuclease Inhibitor"/>
    <property type="match status" value="1"/>
</dbReference>
<dbReference type="AlphaFoldDB" id="A2FHN2"/>
<protein>
    <recommendedName>
        <fullName evidence="3">Leucine Rich Repeat family protein</fullName>
    </recommendedName>
</protein>
<dbReference type="VEuPathDB" id="TrichDB:TVAG_370800"/>
<dbReference type="EMBL" id="DS113798">
    <property type="protein sequence ID" value="EAX95576.1"/>
    <property type="molecule type" value="Genomic_DNA"/>
</dbReference>
<evidence type="ECO:0008006" key="3">
    <source>
        <dbReference type="Google" id="ProtNLM"/>
    </source>
</evidence>
<reference evidence="1" key="2">
    <citation type="journal article" date="2007" name="Science">
        <title>Draft genome sequence of the sexually transmitted pathogen Trichomonas vaginalis.</title>
        <authorList>
            <person name="Carlton J.M."/>
            <person name="Hirt R.P."/>
            <person name="Silva J.C."/>
            <person name="Delcher A.L."/>
            <person name="Schatz M."/>
            <person name="Zhao Q."/>
            <person name="Wortman J.R."/>
            <person name="Bidwell S.L."/>
            <person name="Alsmark U.C.M."/>
            <person name="Besteiro S."/>
            <person name="Sicheritz-Ponten T."/>
            <person name="Noel C.J."/>
            <person name="Dacks J.B."/>
            <person name="Foster P.G."/>
            <person name="Simillion C."/>
            <person name="Van de Peer Y."/>
            <person name="Miranda-Saavedra D."/>
            <person name="Barton G.J."/>
            <person name="Westrop G.D."/>
            <person name="Mueller S."/>
            <person name="Dessi D."/>
            <person name="Fiori P.L."/>
            <person name="Ren Q."/>
            <person name="Paulsen I."/>
            <person name="Zhang H."/>
            <person name="Bastida-Corcuera F.D."/>
            <person name="Simoes-Barbosa A."/>
            <person name="Brown M.T."/>
            <person name="Hayes R.D."/>
            <person name="Mukherjee M."/>
            <person name="Okumura C.Y."/>
            <person name="Schneider R."/>
            <person name="Smith A.J."/>
            <person name="Vanacova S."/>
            <person name="Villalvazo M."/>
            <person name="Haas B.J."/>
            <person name="Pertea M."/>
            <person name="Feldblyum T.V."/>
            <person name="Utterback T.R."/>
            <person name="Shu C.L."/>
            <person name="Osoegawa K."/>
            <person name="de Jong P.J."/>
            <person name="Hrdy I."/>
            <person name="Horvathova L."/>
            <person name="Zubacova Z."/>
            <person name="Dolezal P."/>
            <person name="Malik S.B."/>
            <person name="Logsdon J.M. Jr."/>
            <person name="Henze K."/>
            <person name="Gupta A."/>
            <person name="Wang C.C."/>
            <person name="Dunne R.L."/>
            <person name="Upcroft J.A."/>
            <person name="Upcroft P."/>
            <person name="White O."/>
            <person name="Salzberg S.L."/>
            <person name="Tang P."/>
            <person name="Chiu C.-H."/>
            <person name="Lee Y.-S."/>
            <person name="Embley T.M."/>
            <person name="Coombs G.H."/>
            <person name="Mottram J.C."/>
            <person name="Tachezy J."/>
            <person name="Fraser-Liggett C.M."/>
            <person name="Johnson P.J."/>
        </authorList>
    </citation>
    <scope>NUCLEOTIDE SEQUENCE [LARGE SCALE GENOMIC DNA]</scope>
    <source>
        <strain evidence="1">G3</strain>
    </source>
</reference>
<reference evidence="1" key="1">
    <citation type="submission" date="2006-10" db="EMBL/GenBank/DDBJ databases">
        <authorList>
            <person name="Amadeo P."/>
            <person name="Zhao Q."/>
            <person name="Wortman J."/>
            <person name="Fraser-Liggett C."/>
            <person name="Carlton J."/>
        </authorList>
    </citation>
    <scope>NUCLEOTIDE SEQUENCE</scope>
    <source>
        <strain evidence="1">G3</strain>
    </source>
</reference>
<keyword evidence="2" id="KW-1185">Reference proteome</keyword>
<gene>
    <name evidence="1" type="ORF">TVAG_370800</name>
</gene>
<dbReference type="PANTHER" id="PTHR24112:SF64">
    <property type="entry name" value="CHROMOSOME UNDETERMINED SCAFFOLD_46, WHOLE GENOME SHOTGUN SEQUENCE"/>
    <property type="match status" value="1"/>
</dbReference>
<dbReference type="GO" id="GO:0016477">
    <property type="term" value="P:cell migration"/>
    <property type="evidence" value="ECO:0000318"/>
    <property type="project" value="GO_Central"/>
</dbReference>
<dbReference type="RefSeq" id="XP_001308506.1">
    <property type="nucleotide sequence ID" value="XM_001308505.1"/>
</dbReference>
<dbReference type="KEGG" id="tva:4753333"/>
<name>A2FHN2_TRIV3</name>
<dbReference type="OrthoDB" id="18598at2759"/>
<evidence type="ECO:0000313" key="2">
    <source>
        <dbReference type="Proteomes" id="UP000001542"/>
    </source>
</evidence>
<dbReference type="InterPro" id="IPR032675">
    <property type="entry name" value="LRR_dom_sf"/>
</dbReference>
<dbReference type="SUPFAM" id="SSF52047">
    <property type="entry name" value="RNI-like"/>
    <property type="match status" value="1"/>
</dbReference>
<evidence type="ECO:0000313" key="1">
    <source>
        <dbReference type="EMBL" id="EAX95576.1"/>
    </source>
</evidence>
<dbReference type="GO" id="GO:0005886">
    <property type="term" value="C:plasma membrane"/>
    <property type="evidence" value="ECO:0000318"/>
    <property type="project" value="GO_Central"/>
</dbReference>
<proteinExistence type="predicted"/>
<dbReference type="SMR" id="A2FHN2"/>
<dbReference type="VEuPathDB" id="TrichDB:TVAGG3_0946670"/>
<dbReference type="InParanoid" id="A2FHN2"/>
<dbReference type="PANTHER" id="PTHR24112">
    <property type="entry name" value="LEUCINE-RICH REPEAT, ISOFORM F-RELATED"/>
    <property type="match status" value="1"/>
</dbReference>
<organism evidence="1 2">
    <name type="scientific">Trichomonas vaginalis (strain ATCC PRA-98 / G3)</name>
    <dbReference type="NCBI Taxonomy" id="412133"/>
    <lineage>
        <taxon>Eukaryota</taxon>
        <taxon>Metamonada</taxon>
        <taxon>Parabasalia</taxon>
        <taxon>Trichomonadida</taxon>
        <taxon>Trichomonadidae</taxon>
        <taxon>Trichomonas</taxon>
    </lineage>
</organism>
<dbReference type="GO" id="GO:0034315">
    <property type="term" value="P:regulation of Arp2/3 complex-mediated actin nucleation"/>
    <property type="evidence" value="ECO:0000318"/>
    <property type="project" value="GO_Central"/>
</dbReference>
<sequence>MNEEQLAQIHPLMKAQGVKVMWHGNVGKINTHGDVQPRYLVITTIGLFLLVKKKFPSGYKLSRQMSLSRMKSITLTTDFIEFKSDDTNIVVEHEKINYMAALIDQLNTSMTGTSILKASTQLKSIVMELQLDINQELTIIDRFISECLALNVPVQLDQISAICKNLETQDDVMTITPSLAASSLMPALASALRGNTLYKSIVLKDLSFISFFPHLSTILKLSTSINSISFYRTSFLETNLSTPPGFFEKEVNAPIKSITFTSCDLTNPRFKDFFYEFAKMKAQINSFTIDRCEFIPSSFESIFYSIFDAPCFRTLTNLTIKKINLAESVQMFSIQLMNCDWVLKKKSLRKFVCQQIPLHLELLIPAFMMFESGLQELSLSGCGLSKPISKPIPTFQDITVLDLSEITTSAKNLESLLLSIQGGNHHIKNLDLSALKMTMAESDILYPMIDSIEFKGIQTLVWDSNKVTNQSLPHFVDFLTKQKSVFDLSISDCILNKPTNIDQVLRIVRELPLERFVMAGQSSFSFGTEYNDVLDALISRGTVVSIDISGHGIGDQGLENIERLISSGTKALAFNSTCANNAEKLLHCLKTIITSDVEFSLWPAPDIRRILTKIPLQSRERLLKEFGTLKKQFEEKYKLESTPELVMNEESITKLRRMSSIPLLLRDGADHSQLPHLEPLRFQNLSTREQNLTTLLQECIGPKACGQENDPFVIFFNQWNIDTSIDKFEMSL</sequence>
<dbReference type="GO" id="GO:0030027">
    <property type="term" value="C:lamellipodium"/>
    <property type="evidence" value="ECO:0000318"/>
    <property type="project" value="GO_Central"/>
</dbReference>
<dbReference type="Proteomes" id="UP000001542">
    <property type="component" value="Unassembled WGS sequence"/>
</dbReference>
<accession>A2FHN2</accession>
<dbReference type="InterPro" id="IPR051279">
    <property type="entry name" value="PP1-Reg/Actin-Interact_Protein"/>
</dbReference>